<organism evidence="3 4">
    <name type="scientific">Paramecium primaurelia</name>
    <dbReference type="NCBI Taxonomy" id="5886"/>
    <lineage>
        <taxon>Eukaryota</taxon>
        <taxon>Sar</taxon>
        <taxon>Alveolata</taxon>
        <taxon>Ciliophora</taxon>
        <taxon>Intramacronucleata</taxon>
        <taxon>Oligohymenophorea</taxon>
        <taxon>Peniculida</taxon>
        <taxon>Parameciidae</taxon>
        <taxon>Paramecium</taxon>
    </lineage>
</organism>
<evidence type="ECO:0000259" key="2">
    <source>
        <dbReference type="Pfam" id="PF03109"/>
    </source>
</evidence>
<dbReference type="AlphaFoldDB" id="A0A8S1LS84"/>
<comment type="similarity">
    <text evidence="1">Belongs to the protein kinase superfamily. ADCK protein kinase family.</text>
</comment>
<dbReference type="Proteomes" id="UP000688137">
    <property type="component" value="Unassembled WGS sequence"/>
</dbReference>
<dbReference type="CDD" id="cd13969">
    <property type="entry name" value="ADCK1-like"/>
    <property type="match status" value="1"/>
</dbReference>
<dbReference type="OMA" id="KVQYPWI"/>
<evidence type="ECO:0000256" key="1">
    <source>
        <dbReference type="ARBA" id="ARBA00009670"/>
    </source>
</evidence>
<reference evidence="3" key="1">
    <citation type="submission" date="2021-01" db="EMBL/GenBank/DDBJ databases">
        <authorList>
            <consortium name="Genoscope - CEA"/>
            <person name="William W."/>
        </authorList>
    </citation>
    <scope>NUCLEOTIDE SEQUENCE</scope>
</reference>
<sequence length="486" mass="56839">MLRKAILLGAFTTGCTFFMPPQQKKDLQGFTAGFINSFSAIKTLIESLYDYQVELTKYEYNTEEYHQQRSIIHQRVADRILRLSIENKGVYLKAGQYIGNLERVMPREFTQTLRVLQDQGPQVSFEDVKIVLEYEFQKPIQELFTSFSHKAIAAASLAQVHQATYDGKDVAVKVQFPQLRVQYRYDLMIIHNIAKLCDFVVSNTSTSQLNFSDLFTTFRKALEKELDFTLEVQNAEITRNNFKNNSRIYIPQFYQYSQRVIIMEFIDGVKINDVNKLKNPRECANILIDMFGQMIFKHGHVHCDAHPGNILIREQNGKQQLVLLDHGFYTDIDQEMLQNFRCLWNNIAKFNYKQVEQYALKLGIKKDHIEFLPLIFFYRTISSKKKLGDAFSIEERQYLRNKDLVTLENINALLRSMPPEIMFIIRAANLVGIHNALLGGTTRDRLLKFTEYSVKNSEKSVWKQKFEWIKLKIALFLFEFFGLIPK</sequence>
<protein>
    <recommendedName>
        <fullName evidence="2">ABC1 atypical kinase-like domain-containing protein</fullName>
    </recommendedName>
</protein>
<keyword evidence="4" id="KW-1185">Reference proteome</keyword>
<evidence type="ECO:0000313" key="4">
    <source>
        <dbReference type="Proteomes" id="UP000688137"/>
    </source>
</evidence>
<dbReference type="PROSITE" id="PS51257">
    <property type="entry name" value="PROKAR_LIPOPROTEIN"/>
    <property type="match status" value="1"/>
</dbReference>
<dbReference type="InterPro" id="IPR004147">
    <property type="entry name" value="ABC1_dom"/>
</dbReference>
<dbReference type="PANTHER" id="PTHR43173">
    <property type="entry name" value="ABC1 FAMILY PROTEIN"/>
    <property type="match status" value="1"/>
</dbReference>
<gene>
    <name evidence="3" type="ORF">PPRIM_AZ9-3.1.T0430180</name>
</gene>
<dbReference type="InterPro" id="IPR045307">
    <property type="entry name" value="ADCK1_dom"/>
</dbReference>
<comment type="caution">
    <text evidence="3">The sequence shown here is derived from an EMBL/GenBank/DDBJ whole genome shotgun (WGS) entry which is preliminary data.</text>
</comment>
<dbReference type="PANTHER" id="PTHR43173:SF28">
    <property type="entry name" value="AARF DOMAIN CONTAINING KINASE 5"/>
    <property type="match status" value="1"/>
</dbReference>
<dbReference type="Pfam" id="PF03109">
    <property type="entry name" value="ABC1"/>
    <property type="match status" value="1"/>
</dbReference>
<proteinExistence type="inferred from homology"/>
<accession>A0A8S1LS84</accession>
<dbReference type="InterPro" id="IPR051130">
    <property type="entry name" value="Mito_struct-func_regulator"/>
</dbReference>
<dbReference type="EMBL" id="CAJJDM010000043">
    <property type="protein sequence ID" value="CAD8069065.1"/>
    <property type="molecule type" value="Genomic_DNA"/>
</dbReference>
<evidence type="ECO:0000313" key="3">
    <source>
        <dbReference type="EMBL" id="CAD8069065.1"/>
    </source>
</evidence>
<feature type="domain" description="ABC1 atypical kinase-like" evidence="2">
    <location>
        <begin position="116"/>
        <end position="358"/>
    </location>
</feature>
<name>A0A8S1LS84_PARPR</name>